<dbReference type="NCBIfam" id="TIGR00434">
    <property type="entry name" value="cysH"/>
    <property type="match status" value="1"/>
</dbReference>
<protein>
    <recommendedName>
        <fullName evidence="4">Adenosine 5'-phosphosulfate reductase</fullName>
        <shortName evidence="4">APS reductase</shortName>
        <ecNumber evidence="4">1.8.4.10</ecNumber>
    </recommendedName>
    <alternativeName>
        <fullName evidence="4">5'-adenylylsulfate reductase</fullName>
    </alternativeName>
    <alternativeName>
        <fullName evidence="4">Thioredoxin-dependent 5'-adenylylsulfate reductase</fullName>
    </alternativeName>
</protein>
<dbReference type="AlphaFoldDB" id="A0A5C8ZLF0"/>
<comment type="pathway">
    <text evidence="3 4">Sulfur metabolism; hydrogen sulfide biosynthesis; sulfite from sulfate.</text>
</comment>
<feature type="active site" description="Nucleophile; cysteine thiosulfonate intermediate" evidence="4">
    <location>
        <position position="210"/>
    </location>
</feature>
<dbReference type="GO" id="GO:0005737">
    <property type="term" value="C:cytoplasm"/>
    <property type="evidence" value="ECO:0007669"/>
    <property type="project" value="UniProtKB-SubCell"/>
</dbReference>
<feature type="binding site" evidence="4">
    <location>
        <position position="102"/>
    </location>
    <ligand>
        <name>[4Fe-4S] cluster</name>
        <dbReference type="ChEBI" id="CHEBI:49883"/>
    </ligand>
</feature>
<dbReference type="GO" id="GO:0004604">
    <property type="term" value="F:phosphoadenylyl-sulfate reductase (thioredoxin) activity"/>
    <property type="evidence" value="ECO:0007669"/>
    <property type="project" value="UniProtKB-UniRule"/>
</dbReference>
<dbReference type="SUPFAM" id="SSF52402">
    <property type="entry name" value="Adenine nucleotide alpha hydrolases-like"/>
    <property type="match status" value="1"/>
</dbReference>
<evidence type="ECO:0000256" key="1">
    <source>
        <dbReference type="ARBA" id="ARBA00009732"/>
    </source>
</evidence>
<comment type="function">
    <text evidence="4">Catalyzes the formation of sulfite from adenosine 5'-phosphosulfate (APS) using thioredoxin as an electron donor.</text>
</comment>
<dbReference type="NCBIfam" id="NF002537">
    <property type="entry name" value="PRK02090.1"/>
    <property type="match status" value="1"/>
</dbReference>
<reference evidence="6 7" key="1">
    <citation type="submission" date="2019-08" db="EMBL/GenBank/DDBJ databases">
        <title>Parahaliea maris sp. nov., isolated from the surface seawater.</title>
        <authorList>
            <person name="Liu Y."/>
        </authorList>
    </citation>
    <scope>NUCLEOTIDE SEQUENCE [LARGE SCALE GENOMIC DNA]</scope>
    <source>
        <strain evidence="6 7">S2-26</strain>
    </source>
</reference>
<dbReference type="GO" id="GO:0051539">
    <property type="term" value="F:4 iron, 4 sulfur cluster binding"/>
    <property type="evidence" value="ECO:0007669"/>
    <property type="project" value="UniProtKB-UniRule"/>
</dbReference>
<comment type="similarity">
    <text evidence="1 4">Belongs to the PAPS reductase family. CysH subfamily.</text>
</comment>
<dbReference type="HAMAP" id="MF_00063">
    <property type="entry name" value="CysH"/>
    <property type="match status" value="1"/>
</dbReference>
<dbReference type="GO" id="GO:0043866">
    <property type="term" value="F:adenylyl-sulfate reductase (thioredoxin) activity"/>
    <property type="evidence" value="ECO:0007669"/>
    <property type="project" value="UniProtKB-EC"/>
</dbReference>
<name>A0A5C8ZLF0_9GAMM</name>
<comment type="caution">
    <text evidence="6">The sequence shown here is derived from an EMBL/GenBank/DDBJ whole genome shotgun (WGS) entry which is preliminary data.</text>
</comment>
<evidence type="ECO:0000256" key="3">
    <source>
        <dbReference type="ARBA" id="ARBA00024327"/>
    </source>
</evidence>
<organism evidence="6 7">
    <name type="scientific">Parahaliea aestuarii</name>
    <dbReference type="NCBI Taxonomy" id="1852021"/>
    <lineage>
        <taxon>Bacteria</taxon>
        <taxon>Pseudomonadati</taxon>
        <taxon>Pseudomonadota</taxon>
        <taxon>Gammaproteobacteria</taxon>
        <taxon>Cellvibrionales</taxon>
        <taxon>Halieaceae</taxon>
        <taxon>Parahaliea</taxon>
    </lineage>
</organism>
<dbReference type="GO" id="GO:0046872">
    <property type="term" value="F:metal ion binding"/>
    <property type="evidence" value="ECO:0007669"/>
    <property type="project" value="UniProtKB-KW"/>
</dbReference>
<dbReference type="EMBL" id="VRYZ01000009">
    <property type="protein sequence ID" value="TXS89406.1"/>
    <property type="molecule type" value="Genomic_DNA"/>
</dbReference>
<dbReference type="OrthoDB" id="9794018at2"/>
<accession>A0A5C8ZLF0</accession>
<dbReference type="EC" id="1.8.4.10" evidence="4"/>
<gene>
    <name evidence="4" type="primary">cysH</name>
    <name evidence="6" type="ORF">FVW59_17985</name>
</gene>
<proteinExistence type="inferred from homology"/>
<keyword evidence="4" id="KW-0408">Iron</keyword>
<feature type="binding site" evidence="4">
    <location>
        <position position="184"/>
    </location>
    <ligand>
        <name>[4Fe-4S] cluster</name>
        <dbReference type="ChEBI" id="CHEBI:49883"/>
    </ligand>
</feature>
<feature type="binding site" evidence="4">
    <location>
        <position position="187"/>
    </location>
    <ligand>
        <name>[4Fe-4S] cluster</name>
        <dbReference type="ChEBI" id="CHEBI:49883"/>
    </ligand>
</feature>
<dbReference type="InterPro" id="IPR004511">
    <property type="entry name" value="PAPS/APS_Rdtase"/>
</dbReference>
<dbReference type="InterPro" id="IPR014729">
    <property type="entry name" value="Rossmann-like_a/b/a_fold"/>
</dbReference>
<dbReference type="InterPro" id="IPR002500">
    <property type="entry name" value="PAPS_reduct_dom"/>
</dbReference>
<evidence type="ECO:0000259" key="5">
    <source>
        <dbReference type="Pfam" id="PF01507"/>
    </source>
</evidence>
<comment type="subcellular location">
    <subcellularLocation>
        <location evidence="4">Cytoplasm</location>
    </subcellularLocation>
</comment>
<comment type="catalytic activity">
    <reaction evidence="4">
        <text>[thioredoxin]-disulfide + sulfite + AMP + 2 H(+) = adenosine 5'-phosphosulfate + [thioredoxin]-dithiol</text>
        <dbReference type="Rhea" id="RHEA:21976"/>
        <dbReference type="Rhea" id="RHEA-COMP:10698"/>
        <dbReference type="Rhea" id="RHEA-COMP:10700"/>
        <dbReference type="ChEBI" id="CHEBI:15378"/>
        <dbReference type="ChEBI" id="CHEBI:17359"/>
        <dbReference type="ChEBI" id="CHEBI:29950"/>
        <dbReference type="ChEBI" id="CHEBI:50058"/>
        <dbReference type="ChEBI" id="CHEBI:58243"/>
        <dbReference type="ChEBI" id="CHEBI:456215"/>
        <dbReference type="EC" id="1.8.4.10"/>
    </reaction>
</comment>
<feature type="domain" description="Phosphoadenosine phosphosulphate reductase" evidence="5">
    <location>
        <begin position="20"/>
        <end position="189"/>
    </location>
</feature>
<dbReference type="Proteomes" id="UP000321933">
    <property type="component" value="Unassembled WGS sequence"/>
</dbReference>
<keyword evidence="4" id="KW-0963">Cytoplasm</keyword>
<comment type="cofactor">
    <cofactor evidence="4">
        <name>[4Fe-4S] cluster</name>
        <dbReference type="ChEBI" id="CHEBI:49883"/>
    </cofactor>
    <text evidence="4">Binds 1 [4Fe-4S] cluster per subunit.</text>
</comment>
<feature type="binding site" evidence="4">
    <location>
        <position position="103"/>
    </location>
    <ligand>
        <name>[4Fe-4S] cluster</name>
        <dbReference type="ChEBI" id="CHEBI:49883"/>
    </ligand>
</feature>
<keyword evidence="4" id="KW-0411">Iron-sulfur</keyword>
<dbReference type="RefSeq" id="WP_148065767.1">
    <property type="nucleotide sequence ID" value="NZ_VRYZ01000009.1"/>
</dbReference>
<keyword evidence="2 4" id="KW-0560">Oxidoreductase</keyword>
<dbReference type="GO" id="GO:0070814">
    <property type="term" value="P:hydrogen sulfide biosynthetic process"/>
    <property type="evidence" value="ECO:0007669"/>
    <property type="project" value="UniProtKB-UniRule"/>
</dbReference>
<dbReference type="PANTHER" id="PTHR46509:SF1">
    <property type="entry name" value="PHOSPHOADENOSINE PHOSPHOSULFATE REDUCTASE"/>
    <property type="match status" value="1"/>
</dbReference>
<evidence type="ECO:0000313" key="6">
    <source>
        <dbReference type="EMBL" id="TXS89406.1"/>
    </source>
</evidence>
<dbReference type="GO" id="GO:0019379">
    <property type="term" value="P:sulfate assimilation, phosphoadenylyl sulfate reduction by phosphoadenylyl-sulfate reductase (thioredoxin)"/>
    <property type="evidence" value="ECO:0007669"/>
    <property type="project" value="UniProtKB-UniRule"/>
</dbReference>
<dbReference type="Gene3D" id="3.40.50.620">
    <property type="entry name" value="HUPs"/>
    <property type="match status" value="1"/>
</dbReference>
<keyword evidence="4" id="KW-0479">Metal-binding</keyword>
<evidence type="ECO:0000313" key="7">
    <source>
        <dbReference type="Proteomes" id="UP000321933"/>
    </source>
</evidence>
<keyword evidence="7" id="KW-1185">Reference proteome</keyword>
<sequence length="219" mass="25233">MNFEELKGWITEAQNGGSRLFSSCSFQTHSLPLLHMISRINSGICIAFIDTGYHFPETLSFRDRVAEEFGLRNLVNLRSSMPKSMQKDSHGHLIYTSDPDHCCAINKVDPLDSLLLNHDYWINGVRADQSKARAEMTLVQNAPHGCKRLHPMLEWDNRKIWQYIKEFDLPRHPLDSAGYLSIGCEPCTRRIDPEQSEREARWFGMNKTECGLHTELINK</sequence>
<dbReference type="Pfam" id="PF01507">
    <property type="entry name" value="PAPS_reduct"/>
    <property type="match status" value="1"/>
</dbReference>
<dbReference type="PIRSF" id="PIRSF000857">
    <property type="entry name" value="PAPS_reductase"/>
    <property type="match status" value="1"/>
</dbReference>
<evidence type="ECO:0000256" key="2">
    <source>
        <dbReference type="ARBA" id="ARBA00023002"/>
    </source>
</evidence>
<evidence type="ECO:0000256" key="4">
    <source>
        <dbReference type="HAMAP-Rule" id="MF_00063"/>
    </source>
</evidence>
<dbReference type="PANTHER" id="PTHR46509">
    <property type="entry name" value="PHOSPHOADENOSINE PHOSPHOSULFATE REDUCTASE"/>
    <property type="match status" value="1"/>
</dbReference>